<evidence type="ECO:0000256" key="1">
    <source>
        <dbReference type="ARBA" id="ARBA00003520"/>
    </source>
</evidence>
<reference evidence="2" key="1">
    <citation type="submission" date="2021-01" db="EMBL/GenBank/DDBJ databases">
        <authorList>
            <person name="Li R."/>
            <person name="Bekaert M."/>
        </authorList>
    </citation>
    <scope>NUCLEOTIDE SEQUENCE</scope>
    <source>
        <strain evidence="2">Farmed</strain>
    </source>
</reference>
<accession>A0A812CDF7</accession>
<dbReference type="SUPFAM" id="SSF53067">
    <property type="entry name" value="Actin-like ATPase domain"/>
    <property type="match status" value="2"/>
</dbReference>
<dbReference type="Gene3D" id="3.90.640.10">
    <property type="entry name" value="Actin, Chain A, domain 4"/>
    <property type="match status" value="1"/>
</dbReference>
<gene>
    <name evidence="2" type="ORF">SPHA_33190</name>
</gene>
<dbReference type="OrthoDB" id="337660at2759"/>
<evidence type="ECO:0000313" key="2">
    <source>
        <dbReference type="EMBL" id="CAE1262383.1"/>
    </source>
</evidence>
<protein>
    <recommendedName>
        <fullName evidence="4">PH domain-containing protein</fullName>
    </recommendedName>
</protein>
<dbReference type="Proteomes" id="UP000597762">
    <property type="component" value="Unassembled WGS sequence"/>
</dbReference>
<dbReference type="InterPro" id="IPR004000">
    <property type="entry name" value="Actin"/>
</dbReference>
<dbReference type="Gene3D" id="2.30.29.30">
    <property type="entry name" value="Pleckstrin-homology domain (PH domain)/Phosphotyrosine-binding domain (PTB)"/>
    <property type="match status" value="1"/>
</dbReference>
<dbReference type="SUPFAM" id="SSF50729">
    <property type="entry name" value="PH domain-like"/>
    <property type="match status" value="1"/>
</dbReference>
<organism evidence="2 3">
    <name type="scientific">Acanthosepion pharaonis</name>
    <name type="common">Pharaoh cuttlefish</name>
    <name type="synonym">Sepia pharaonis</name>
    <dbReference type="NCBI Taxonomy" id="158019"/>
    <lineage>
        <taxon>Eukaryota</taxon>
        <taxon>Metazoa</taxon>
        <taxon>Spiralia</taxon>
        <taxon>Lophotrochozoa</taxon>
        <taxon>Mollusca</taxon>
        <taxon>Cephalopoda</taxon>
        <taxon>Coleoidea</taxon>
        <taxon>Decapodiformes</taxon>
        <taxon>Sepiida</taxon>
        <taxon>Sepiina</taxon>
        <taxon>Sepiidae</taxon>
        <taxon>Acanthosepion</taxon>
    </lineage>
</organism>
<dbReference type="AlphaFoldDB" id="A0A812CDF7"/>
<evidence type="ECO:0000313" key="3">
    <source>
        <dbReference type="Proteomes" id="UP000597762"/>
    </source>
</evidence>
<name>A0A812CDF7_ACAPH</name>
<dbReference type="Gene3D" id="3.30.420.40">
    <property type="match status" value="2"/>
</dbReference>
<keyword evidence="3" id="KW-1185">Reference proteome</keyword>
<comment type="function">
    <text evidence="1">Actins are highly conserved proteins that are involved in various types of cell motility and are ubiquitously expressed in all eukaryotic cells.</text>
</comment>
<dbReference type="InterPro" id="IPR011993">
    <property type="entry name" value="PH-like_dom_sf"/>
</dbReference>
<dbReference type="Pfam" id="PF00022">
    <property type="entry name" value="Actin"/>
    <property type="match status" value="1"/>
</dbReference>
<sequence length="360" mass="41471">MPLSTKFQAAAAPVAPLTIPLPLEENEEPVKERVYLSSWDPTPLLKELYEIRLMDDDTEDLSYKFIEMEGLMEKLPMNKKKATLLKTWKRRYFRAKNGWLVYYDNRNDEKPSDELLLMGGQIHAMGNQVIGIDDGKVVLIEFGSMSIRAGILKENATLPQLFFPNTVAVSSENNMVKHVIGFDAYKPEVRHSSQLVQPFGPTDKVDKFKVDFDTLPSVFTAIFKDLKIATEEYYVIEFQTISLFVSTCFVSKNFNEDCQQYQKNPEKFRETLYLKKYNIPDEIYTTISHSLSRFVSPEGLFNTDLWGMDYPTIQSLVMNAIQACPLDNRRHLCSNTGSHLTPKISCCLHWSMCIMFYVRV</sequence>
<evidence type="ECO:0008006" key="4">
    <source>
        <dbReference type="Google" id="ProtNLM"/>
    </source>
</evidence>
<proteinExistence type="predicted"/>
<comment type="caution">
    <text evidence="2">The sequence shown here is derived from an EMBL/GenBank/DDBJ whole genome shotgun (WGS) entry which is preliminary data.</text>
</comment>
<dbReference type="EMBL" id="CAHIKZ030001389">
    <property type="protein sequence ID" value="CAE1262383.1"/>
    <property type="molecule type" value="Genomic_DNA"/>
</dbReference>
<dbReference type="InterPro" id="IPR043129">
    <property type="entry name" value="ATPase_NBD"/>
</dbReference>